<dbReference type="InterPro" id="IPR016166">
    <property type="entry name" value="FAD-bd_PCMH"/>
</dbReference>
<feature type="domain" description="FAD-binding PCMH-type" evidence="7">
    <location>
        <begin position="261"/>
        <end position="457"/>
    </location>
</feature>
<dbReference type="OrthoDB" id="9996127at2759"/>
<evidence type="ECO:0000256" key="4">
    <source>
        <dbReference type="ARBA" id="ARBA00022827"/>
    </source>
</evidence>
<reference evidence="8 9" key="1">
    <citation type="submission" date="2019-01" db="EMBL/GenBank/DDBJ databases">
        <title>Draft genome sequence of Psathyrella aberdarensis IHI B618.</title>
        <authorList>
            <person name="Buettner E."/>
            <person name="Kellner H."/>
        </authorList>
    </citation>
    <scope>NUCLEOTIDE SEQUENCE [LARGE SCALE GENOMIC DNA]</scope>
    <source>
        <strain evidence="8 9">IHI B618</strain>
    </source>
</reference>
<evidence type="ECO:0000256" key="6">
    <source>
        <dbReference type="SAM" id="MobiDB-lite"/>
    </source>
</evidence>
<dbReference type="InterPro" id="IPR050416">
    <property type="entry name" value="FAD-linked_Oxidoreductase"/>
</dbReference>
<dbReference type="InterPro" id="IPR012951">
    <property type="entry name" value="BBE"/>
</dbReference>
<organism evidence="8 9">
    <name type="scientific">Candolleomyces aberdarensis</name>
    <dbReference type="NCBI Taxonomy" id="2316362"/>
    <lineage>
        <taxon>Eukaryota</taxon>
        <taxon>Fungi</taxon>
        <taxon>Dikarya</taxon>
        <taxon>Basidiomycota</taxon>
        <taxon>Agaricomycotina</taxon>
        <taxon>Agaricomycetes</taxon>
        <taxon>Agaricomycetidae</taxon>
        <taxon>Agaricales</taxon>
        <taxon>Agaricineae</taxon>
        <taxon>Psathyrellaceae</taxon>
        <taxon>Candolleomyces</taxon>
    </lineage>
</organism>
<dbReference type="InterPro" id="IPR016167">
    <property type="entry name" value="FAD-bd_PCMH_sub1"/>
</dbReference>
<dbReference type="Gene3D" id="3.40.462.20">
    <property type="match status" value="1"/>
</dbReference>
<dbReference type="Gene3D" id="3.30.465.10">
    <property type="match status" value="1"/>
</dbReference>
<dbReference type="AlphaFoldDB" id="A0A4Q2DWC8"/>
<evidence type="ECO:0000259" key="7">
    <source>
        <dbReference type="PROSITE" id="PS51387"/>
    </source>
</evidence>
<evidence type="ECO:0000256" key="1">
    <source>
        <dbReference type="ARBA" id="ARBA00001974"/>
    </source>
</evidence>
<dbReference type="Proteomes" id="UP000290288">
    <property type="component" value="Unassembled WGS sequence"/>
</dbReference>
<dbReference type="PANTHER" id="PTHR42973">
    <property type="entry name" value="BINDING OXIDOREDUCTASE, PUTATIVE (AFU_ORTHOLOGUE AFUA_1G17690)-RELATED"/>
    <property type="match status" value="1"/>
</dbReference>
<feature type="compositionally biased region" description="Polar residues" evidence="6">
    <location>
        <begin position="193"/>
        <end position="206"/>
    </location>
</feature>
<evidence type="ECO:0000313" key="8">
    <source>
        <dbReference type="EMBL" id="RXW24960.1"/>
    </source>
</evidence>
<proteinExistence type="inferred from homology"/>
<comment type="cofactor">
    <cofactor evidence="1">
        <name>FAD</name>
        <dbReference type="ChEBI" id="CHEBI:57692"/>
    </cofactor>
</comment>
<evidence type="ECO:0000313" key="9">
    <source>
        <dbReference type="Proteomes" id="UP000290288"/>
    </source>
</evidence>
<evidence type="ECO:0000256" key="5">
    <source>
        <dbReference type="ARBA" id="ARBA00023002"/>
    </source>
</evidence>
<dbReference type="GO" id="GO:0016491">
    <property type="term" value="F:oxidoreductase activity"/>
    <property type="evidence" value="ECO:0007669"/>
    <property type="project" value="UniProtKB-KW"/>
</dbReference>
<comment type="caution">
    <text evidence="8">The sequence shown here is derived from an EMBL/GenBank/DDBJ whole genome shotgun (WGS) entry which is preliminary data.</text>
</comment>
<dbReference type="SUPFAM" id="SSF56176">
    <property type="entry name" value="FAD-binding/transporter-associated domain-like"/>
    <property type="match status" value="2"/>
</dbReference>
<dbReference type="PANTHER" id="PTHR42973:SF39">
    <property type="entry name" value="FAD-BINDING PCMH-TYPE DOMAIN-CONTAINING PROTEIN"/>
    <property type="match status" value="1"/>
</dbReference>
<feature type="region of interest" description="Disordered" evidence="6">
    <location>
        <begin position="127"/>
        <end position="277"/>
    </location>
</feature>
<dbReference type="InterPro" id="IPR036318">
    <property type="entry name" value="FAD-bd_PCMH-like_sf"/>
</dbReference>
<dbReference type="GO" id="GO:0071949">
    <property type="term" value="F:FAD binding"/>
    <property type="evidence" value="ECO:0007669"/>
    <property type="project" value="InterPro"/>
</dbReference>
<evidence type="ECO:0000256" key="3">
    <source>
        <dbReference type="ARBA" id="ARBA00022630"/>
    </source>
</evidence>
<dbReference type="PROSITE" id="PS51387">
    <property type="entry name" value="FAD_PCMH"/>
    <property type="match status" value="1"/>
</dbReference>
<name>A0A4Q2DWC8_9AGAR</name>
<dbReference type="STRING" id="2316362.A0A4Q2DWC8"/>
<dbReference type="Pfam" id="PF08031">
    <property type="entry name" value="BBE"/>
    <property type="match status" value="1"/>
</dbReference>
<evidence type="ECO:0000256" key="2">
    <source>
        <dbReference type="ARBA" id="ARBA00005466"/>
    </source>
</evidence>
<sequence length="740" mass="80468">MAVEPLSNELHLELVESCRGPVYPCDNNSFRDYATIFNGNVQTKAKAVVCPLDAQDVSNLTRIVMFCAKHNLSPSVKAGGYGTAGWAIGGDIIVDLSKIIEVDIEPPLPDGSYTSLHDVASANSKGKTAVDLSRASTGKRRREEDANLRRYDQASQAVASLLSGPTLAELERTDSSSSDGPPPANRRKLDIDSSATTNSMDVTIDSSIALASRTISSESEQSQSSENSENTSRSRSNVSESSTIATTPSPVPFPNVRLPPNVPGPAKSRPSPLSSETPFGFLDNPTNFTPPPPPSVVQAAYNPHAMMHSWGSGSATIFGAHGASNAQTDGPSQAEAIYPHAYVTFGAGMRQKEIDTFTAKHKLEARYITGQGDGIPYHVPFAAHPVGSSIMLLGGFGFLSRLHGLSIDNLVEVEVVLADGRIVIVNENEHPDLWWALRGAGTTFGIATRYKAKAFPVPVVFAGNLIYRFNKATAPSLIKHFRDCVKGAPRELYANVLLTAGPQGKDSLVVVQMCYVGPREKGQEYLSAISSWTGERCLMNEVDEKSFLHQQDSVAQVLRGKAGRQWFIRSALISSLPDDIVNDTVLQFADTPVGCTWLFELAGGAVADYTDTCLPKSQREAAFTIAALHQWEMDIDDDRCVDSAEEWIAGTLKPVHVGGPYPSFLGRHEPPERVQASFGSNWDRLAEIKQMYDPKNLLKNTFWPLNSEGEKVDPRSHEPPTPEFIGEKFHDRPDKFLDED</sequence>
<comment type="similarity">
    <text evidence="2">Belongs to the oxygen-dependent FAD-linked oxidoreductase family.</text>
</comment>
<accession>A0A4Q2DWC8</accession>
<keyword evidence="9" id="KW-1185">Reference proteome</keyword>
<gene>
    <name evidence="8" type="ORF">EST38_g862</name>
</gene>
<feature type="compositionally biased region" description="Low complexity" evidence="6">
    <location>
        <begin position="212"/>
        <end position="244"/>
    </location>
</feature>
<keyword evidence="3" id="KW-0285">Flavoprotein</keyword>
<keyword evidence="5" id="KW-0560">Oxidoreductase</keyword>
<keyword evidence="4" id="KW-0274">FAD</keyword>
<dbReference type="InterPro" id="IPR016169">
    <property type="entry name" value="FAD-bd_PCMH_sub2"/>
</dbReference>
<dbReference type="EMBL" id="SDEE01000011">
    <property type="protein sequence ID" value="RXW24960.1"/>
    <property type="molecule type" value="Genomic_DNA"/>
</dbReference>
<dbReference type="Gene3D" id="3.30.43.10">
    <property type="entry name" value="Uridine Diphospho-n-acetylenolpyruvylglucosamine Reductase, domain 2"/>
    <property type="match status" value="1"/>
</dbReference>
<feature type="region of interest" description="Disordered" evidence="6">
    <location>
        <begin position="708"/>
        <end position="740"/>
    </location>
</feature>
<feature type="compositionally biased region" description="Basic and acidic residues" evidence="6">
    <location>
        <begin position="141"/>
        <end position="152"/>
    </location>
</feature>
<protein>
    <recommendedName>
        <fullName evidence="7">FAD-binding PCMH-type domain-containing protein</fullName>
    </recommendedName>
</protein>